<reference evidence="1" key="1">
    <citation type="submission" date="2018-02" db="EMBL/GenBank/DDBJ databases">
        <title>Rhizophora mucronata_Transcriptome.</title>
        <authorList>
            <person name="Meera S.P."/>
            <person name="Sreeshan A."/>
            <person name="Augustine A."/>
        </authorList>
    </citation>
    <scope>NUCLEOTIDE SEQUENCE</scope>
    <source>
        <tissue evidence="1">Leaf</tissue>
    </source>
</reference>
<dbReference type="AlphaFoldDB" id="A0A2P2J2R6"/>
<sequence>MVPQFHLLQQLLSILFRHGRVQGRDGGALLLAKRESRHVGNKNLMLSINIS</sequence>
<protein>
    <submittedName>
        <fullName evidence="1">Uncharacterized protein</fullName>
    </submittedName>
</protein>
<organism evidence="1">
    <name type="scientific">Rhizophora mucronata</name>
    <name type="common">Asiatic mangrove</name>
    <dbReference type="NCBI Taxonomy" id="61149"/>
    <lineage>
        <taxon>Eukaryota</taxon>
        <taxon>Viridiplantae</taxon>
        <taxon>Streptophyta</taxon>
        <taxon>Embryophyta</taxon>
        <taxon>Tracheophyta</taxon>
        <taxon>Spermatophyta</taxon>
        <taxon>Magnoliopsida</taxon>
        <taxon>eudicotyledons</taxon>
        <taxon>Gunneridae</taxon>
        <taxon>Pentapetalae</taxon>
        <taxon>rosids</taxon>
        <taxon>fabids</taxon>
        <taxon>Malpighiales</taxon>
        <taxon>Rhizophoraceae</taxon>
        <taxon>Rhizophora</taxon>
    </lineage>
</organism>
<evidence type="ECO:0000313" key="1">
    <source>
        <dbReference type="EMBL" id="MBW87753.1"/>
    </source>
</evidence>
<proteinExistence type="predicted"/>
<dbReference type="EMBL" id="GGEC01007270">
    <property type="protein sequence ID" value="MBW87753.1"/>
    <property type="molecule type" value="Transcribed_RNA"/>
</dbReference>
<name>A0A2P2J2R6_RHIMU</name>
<accession>A0A2P2J2R6</accession>